<evidence type="ECO:0000313" key="2">
    <source>
        <dbReference type="EMBL" id="WMV28731.1"/>
    </source>
</evidence>
<sequence>KQPTTTTISSLQANSKPDPKTTTSPPLPVLSPVWRNHILLSPLLHFRSTPSRKDHHTHFRPKVTPNPAAQTIPKYQTPLPVLFVSGEEL</sequence>
<keyword evidence="3" id="KW-1185">Reference proteome</keyword>
<organism evidence="2 3">
    <name type="scientific">Solanum verrucosum</name>
    <dbReference type="NCBI Taxonomy" id="315347"/>
    <lineage>
        <taxon>Eukaryota</taxon>
        <taxon>Viridiplantae</taxon>
        <taxon>Streptophyta</taxon>
        <taxon>Embryophyta</taxon>
        <taxon>Tracheophyta</taxon>
        <taxon>Spermatophyta</taxon>
        <taxon>Magnoliopsida</taxon>
        <taxon>eudicotyledons</taxon>
        <taxon>Gunneridae</taxon>
        <taxon>Pentapetalae</taxon>
        <taxon>asterids</taxon>
        <taxon>lamiids</taxon>
        <taxon>Solanales</taxon>
        <taxon>Solanaceae</taxon>
        <taxon>Solanoideae</taxon>
        <taxon>Solaneae</taxon>
        <taxon>Solanum</taxon>
    </lineage>
</organism>
<reference evidence="2" key="1">
    <citation type="submission" date="2023-08" db="EMBL/GenBank/DDBJ databases">
        <title>A de novo genome assembly of Solanum verrucosum Schlechtendal, a Mexican diploid species geographically isolated from the other diploid A-genome species in potato relatives.</title>
        <authorList>
            <person name="Hosaka K."/>
        </authorList>
    </citation>
    <scope>NUCLEOTIDE SEQUENCE</scope>
    <source>
        <tissue evidence="2">Young leaves</tissue>
    </source>
</reference>
<protein>
    <submittedName>
        <fullName evidence="2">Uncharacterized protein</fullName>
    </submittedName>
</protein>
<proteinExistence type="predicted"/>
<feature type="compositionally biased region" description="Polar residues" evidence="1">
    <location>
        <begin position="1"/>
        <end position="14"/>
    </location>
</feature>
<accession>A0AAF0TQH1</accession>
<feature type="region of interest" description="Disordered" evidence="1">
    <location>
        <begin position="1"/>
        <end position="28"/>
    </location>
</feature>
<gene>
    <name evidence="2" type="ORF">MTR67_022116</name>
</gene>
<dbReference type="AlphaFoldDB" id="A0AAF0TQH1"/>
<evidence type="ECO:0000313" key="3">
    <source>
        <dbReference type="Proteomes" id="UP001234989"/>
    </source>
</evidence>
<feature type="region of interest" description="Disordered" evidence="1">
    <location>
        <begin position="49"/>
        <end position="72"/>
    </location>
</feature>
<dbReference type="Proteomes" id="UP001234989">
    <property type="component" value="Chromosome 5"/>
</dbReference>
<evidence type="ECO:0000256" key="1">
    <source>
        <dbReference type="SAM" id="MobiDB-lite"/>
    </source>
</evidence>
<feature type="non-terminal residue" evidence="2">
    <location>
        <position position="1"/>
    </location>
</feature>
<name>A0AAF0TQH1_SOLVR</name>
<dbReference type="EMBL" id="CP133616">
    <property type="protein sequence ID" value="WMV28731.1"/>
    <property type="molecule type" value="Genomic_DNA"/>
</dbReference>